<dbReference type="InterPro" id="IPR036691">
    <property type="entry name" value="Endo/exonu/phosph_ase_sf"/>
</dbReference>
<protein>
    <submittedName>
        <fullName evidence="2">Uncharacterized protein</fullName>
    </submittedName>
</protein>
<comment type="caution">
    <text evidence="2">The sequence shown here is derived from an EMBL/GenBank/DDBJ whole genome shotgun (WGS) entry which is preliminary data.</text>
</comment>
<evidence type="ECO:0000313" key="2">
    <source>
        <dbReference type="EMBL" id="KAK1307134.1"/>
    </source>
</evidence>
<feature type="compositionally biased region" description="Polar residues" evidence="1">
    <location>
        <begin position="1"/>
        <end position="10"/>
    </location>
</feature>
<reference evidence="2" key="1">
    <citation type="journal article" date="2023" name="Nat. Commun.">
        <title>Diploid and tetraploid genomes of Acorus and the evolution of monocots.</title>
        <authorList>
            <person name="Ma L."/>
            <person name="Liu K.W."/>
            <person name="Li Z."/>
            <person name="Hsiao Y.Y."/>
            <person name="Qi Y."/>
            <person name="Fu T."/>
            <person name="Tang G.D."/>
            <person name="Zhang D."/>
            <person name="Sun W.H."/>
            <person name="Liu D.K."/>
            <person name="Li Y."/>
            <person name="Chen G.Z."/>
            <person name="Liu X.D."/>
            <person name="Liao X.Y."/>
            <person name="Jiang Y.T."/>
            <person name="Yu X."/>
            <person name="Hao Y."/>
            <person name="Huang J."/>
            <person name="Zhao X.W."/>
            <person name="Ke S."/>
            <person name="Chen Y.Y."/>
            <person name="Wu W.L."/>
            <person name="Hsu J.L."/>
            <person name="Lin Y.F."/>
            <person name="Huang M.D."/>
            <person name="Li C.Y."/>
            <person name="Huang L."/>
            <person name="Wang Z.W."/>
            <person name="Zhao X."/>
            <person name="Zhong W.Y."/>
            <person name="Peng D.H."/>
            <person name="Ahmad S."/>
            <person name="Lan S."/>
            <person name="Zhang J.S."/>
            <person name="Tsai W.C."/>
            <person name="Van de Peer Y."/>
            <person name="Liu Z.J."/>
        </authorList>
    </citation>
    <scope>NUCLEOTIDE SEQUENCE</scope>
    <source>
        <strain evidence="2">CP</strain>
    </source>
</reference>
<keyword evidence="3" id="KW-1185">Reference proteome</keyword>
<dbReference type="AlphaFoldDB" id="A0AAV9E2A1"/>
<feature type="compositionally biased region" description="Polar residues" evidence="1">
    <location>
        <begin position="40"/>
        <end position="51"/>
    </location>
</feature>
<feature type="region of interest" description="Disordered" evidence="1">
    <location>
        <begin position="1"/>
        <end position="71"/>
    </location>
</feature>
<accession>A0AAV9E2A1</accession>
<dbReference type="EMBL" id="JAUJYO010000010">
    <property type="protein sequence ID" value="KAK1307134.1"/>
    <property type="molecule type" value="Genomic_DNA"/>
</dbReference>
<dbReference type="Proteomes" id="UP001180020">
    <property type="component" value="Unassembled WGS sequence"/>
</dbReference>
<evidence type="ECO:0000256" key="1">
    <source>
        <dbReference type="SAM" id="MobiDB-lite"/>
    </source>
</evidence>
<feature type="region of interest" description="Disordered" evidence="1">
    <location>
        <begin position="249"/>
        <end position="274"/>
    </location>
</feature>
<name>A0AAV9E2A1_ACOCL</name>
<dbReference type="SUPFAM" id="SSF56219">
    <property type="entry name" value="DNase I-like"/>
    <property type="match status" value="1"/>
</dbReference>
<evidence type="ECO:0000313" key="3">
    <source>
        <dbReference type="Proteomes" id="UP001180020"/>
    </source>
</evidence>
<feature type="compositionally biased region" description="Low complexity" evidence="1">
    <location>
        <begin position="249"/>
        <end position="258"/>
    </location>
</feature>
<proteinExistence type="predicted"/>
<feature type="region of interest" description="Disordered" evidence="1">
    <location>
        <begin position="387"/>
        <end position="410"/>
    </location>
</feature>
<feature type="compositionally biased region" description="Low complexity" evidence="1">
    <location>
        <begin position="52"/>
        <end position="64"/>
    </location>
</feature>
<gene>
    <name evidence="2" type="ORF">QJS10_CPA10g01261</name>
</gene>
<sequence length="410" mass="44088">MYPFSSSSGRDGNGPIKPSATVVGPASLQGSGISAHVSPKSANAGKSNTNQSPKSSASSRGAPPRADENKIQDLVEVVENRVVVTQAEDSLEPVIIKVDETHIKDTWEIFEPKIDENQVEDTLEVVENQVSTAEVAIGDPHNLKSLKESVSLLVCAAENVVQAQVMLPFGSIASEPDSLVTGSDLVNLFTESESFAVVSRGAKEGNSIKGNIPKNVKAKGGRLSVVKLPDDVQTKTGEKGLKTHNAISVSGDSSNVSSQDHRVSSRRQSKKSGAASSQTQIALFWNGEIVEVNIIEQSSQFVHCTVYNKHENLISYVTAVYASNLFYDRFKLWDSLKRFSLNSQNVSWMVGGDFNEVGISINKSHGPSGFGSPNKLQESTASLEPADLTSLMGSTEERDLHATSDMQKRK</sequence>
<reference evidence="2" key="2">
    <citation type="submission" date="2023-06" db="EMBL/GenBank/DDBJ databases">
        <authorList>
            <person name="Ma L."/>
            <person name="Liu K.-W."/>
            <person name="Li Z."/>
            <person name="Hsiao Y.-Y."/>
            <person name="Qi Y."/>
            <person name="Fu T."/>
            <person name="Tang G."/>
            <person name="Zhang D."/>
            <person name="Sun W.-H."/>
            <person name="Liu D.-K."/>
            <person name="Li Y."/>
            <person name="Chen G.-Z."/>
            <person name="Liu X.-D."/>
            <person name="Liao X.-Y."/>
            <person name="Jiang Y.-T."/>
            <person name="Yu X."/>
            <person name="Hao Y."/>
            <person name="Huang J."/>
            <person name="Zhao X.-W."/>
            <person name="Ke S."/>
            <person name="Chen Y.-Y."/>
            <person name="Wu W.-L."/>
            <person name="Hsu J.-L."/>
            <person name="Lin Y.-F."/>
            <person name="Huang M.-D."/>
            <person name="Li C.-Y."/>
            <person name="Huang L."/>
            <person name="Wang Z.-W."/>
            <person name="Zhao X."/>
            <person name="Zhong W.-Y."/>
            <person name="Peng D.-H."/>
            <person name="Ahmad S."/>
            <person name="Lan S."/>
            <person name="Zhang J.-S."/>
            <person name="Tsai W.-C."/>
            <person name="Van De Peer Y."/>
            <person name="Liu Z.-J."/>
        </authorList>
    </citation>
    <scope>NUCLEOTIDE SEQUENCE</scope>
    <source>
        <strain evidence="2">CP</strain>
        <tissue evidence="2">Leaves</tissue>
    </source>
</reference>
<organism evidence="2 3">
    <name type="scientific">Acorus calamus</name>
    <name type="common">Sweet flag</name>
    <dbReference type="NCBI Taxonomy" id="4465"/>
    <lineage>
        <taxon>Eukaryota</taxon>
        <taxon>Viridiplantae</taxon>
        <taxon>Streptophyta</taxon>
        <taxon>Embryophyta</taxon>
        <taxon>Tracheophyta</taxon>
        <taxon>Spermatophyta</taxon>
        <taxon>Magnoliopsida</taxon>
        <taxon>Liliopsida</taxon>
        <taxon>Acoraceae</taxon>
        <taxon>Acorus</taxon>
    </lineage>
</organism>